<accession>A0ABV2DA25</accession>
<reference evidence="2 3" key="1">
    <citation type="submission" date="2024-06" db="EMBL/GenBank/DDBJ databases">
        <authorList>
            <person name="Kim D.-U."/>
        </authorList>
    </citation>
    <scope>NUCLEOTIDE SEQUENCE [LARGE SCALE GENOMIC DNA]</scope>
    <source>
        <strain evidence="2 3">KACC15460</strain>
    </source>
</reference>
<feature type="region of interest" description="Disordered" evidence="1">
    <location>
        <begin position="39"/>
        <end position="86"/>
    </location>
</feature>
<dbReference type="Proteomes" id="UP001548832">
    <property type="component" value="Unassembled WGS sequence"/>
</dbReference>
<evidence type="ECO:0000313" key="3">
    <source>
        <dbReference type="Proteomes" id="UP001548832"/>
    </source>
</evidence>
<name>A0ABV2DA25_9HYPH</name>
<sequence>MARAPDERTLQPEAVRRSLLACFSWSNASRLAVASAQFEPLRKLKKQTDRDDALDAEWQQKRRMPDGNKKPLKGSKKNLSRALISA</sequence>
<evidence type="ECO:0000313" key="2">
    <source>
        <dbReference type="EMBL" id="MET2826884.1"/>
    </source>
</evidence>
<feature type="compositionally biased region" description="Basic and acidic residues" evidence="1">
    <location>
        <begin position="40"/>
        <end position="69"/>
    </location>
</feature>
<gene>
    <name evidence="2" type="ORF">ABVQ20_07835</name>
</gene>
<keyword evidence="3" id="KW-1185">Reference proteome</keyword>
<dbReference type="EMBL" id="JBEWSZ010000001">
    <property type="protein sequence ID" value="MET2826884.1"/>
    <property type="molecule type" value="Genomic_DNA"/>
</dbReference>
<proteinExistence type="predicted"/>
<evidence type="ECO:0000256" key="1">
    <source>
        <dbReference type="SAM" id="MobiDB-lite"/>
    </source>
</evidence>
<feature type="compositionally biased region" description="Basic residues" evidence="1">
    <location>
        <begin position="70"/>
        <end position="79"/>
    </location>
</feature>
<protein>
    <submittedName>
        <fullName evidence="2">Uncharacterized protein</fullName>
    </submittedName>
</protein>
<dbReference type="RefSeq" id="WP_354458970.1">
    <property type="nucleotide sequence ID" value="NZ_JBEWSZ010000001.1"/>
</dbReference>
<organism evidence="2 3">
    <name type="scientific">Mesorhizobium shangrilense</name>
    <dbReference type="NCBI Taxonomy" id="460060"/>
    <lineage>
        <taxon>Bacteria</taxon>
        <taxon>Pseudomonadati</taxon>
        <taxon>Pseudomonadota</taxon>
        <taxon>Alphaproteobacteria</taxon>
        <taxon>Hyphomicrobiales</taxon>
        <taxon>Phyllobacteriaceae</taxon>
        <taxon>Mesorhizobium</taxon>
    </lineage>
</organism>
<comment type="caution">
    <text evidence="2">The sequence shown here is derived from an EMBL/GenBank/DDBJ whole genome shotgun (WGS) entry which is preliminary data.</text>
</comment>